<dbReference type="PANTHER" id="PTHR33392:SF6">
    <property type="entry name" value="POLYISOPRENYL-TEICHOIC ACID--PEPTIDOGLYCAN TEICHOIC ACID TRANSFERASE TAGU"/>
    <property type="match status" value="1"/>
</dbReference>
<dbReference type="EMBL" id="CACRUA010000077">
    <property type="protein sequence ID" value="VYU79488.1"/>
    <property type="molecule type" value="Genomic_DNA"/>
</dbReference>
<keyword evidence="2" id="KW-1133">Transmembrane helix</keyword>
<evidence type="ECO:0000256" key="1">
    <source>
        <dbReference type="ARBA" id="ARBA00006068"/>
    </source>
</evidence>
<evidence type="ECO:0000256" key="2">
    <source>
        <dbReference type="SAM" id="Phobius"/>
    </source>
</evidence>
<reference evidence="5" key="1">
    <citation type="submission" date="2019-11" db="EMBL/GenBank/DDBJ databases">
        <authorList>
            <person name="Feng L."/>
        </authorList>
    </citation>
    <scope>NUCLEOTIDE SEQUENCE</scope>
    <source>
        <strain evidence="5">CsymbiosumLFYP84</strain>
    </source>
</reference>
<proteinExistence type="inferred from homology"/>
<evidence type="ECO:0000313" key="5">
    <source>
        <dbReference type="EMBL" id="VYU79488.1"/>
    </source>
</evidence>
<comment type="similarity">
    <text evidence="1">Belongs to the LytR/CpsA/Psr (LCP) family.</text>
</comment>
<dbReference type="InterPro" id="IPR004474">
    <property type="entry name" value="LytR_CpsA_psr"/>
</dbReference>
<accession>A0A6N3HSS0</accession>
<keyword evidence="2" id="KW-0472">Membrane</keyword>
<gene>
    <name evidence="5" type="primary">lytR_3</name>
    <name evidence="5" type="ORF">CSLFYP84_04174</name>
    <name evidence="4" type="ORF">PM006_08330</name>
</gene>
<dbReference type="InterPro" id="IPR050922">
    <property type="entry name" value="LytR/CpsA/Psr_CW_biosynth"/>
</dbReference>
<sequence length="361" mass="41283">MGRRDGRGGRNRSNRRNSSRWKGALPFFAAAGAFFLIWFFWFSWGMYRQRQDTEARILEQENGRAVEAIGSPAKNVLEYNGKKYRRNTAMRAILCLGVDTTGEMERHQVSGEGGQADGIFLVAQNAATDTVQILMIPRDTMTEITLFDYFGNELGKDVQHLALAYAYGDGREQSCELMTEAVSDLMFGLQIDSYFATNISTVHILNDEIGGVEVLIEDEALAEKYPEFAMGETVLLKGEQAEHYIRYRDINQHQTALTRLERQKGYIKAYLETAKRRAKEDDQLIVRLMDDVEKYMITDMAKDQYMDMALAVLNSPQVMNDGDFISLPGEAVQTDLYEEFHPDEEKLKELVIQMFYKEIKS</sequence>
<dbReference type="RefSeq" id="WP_021643191.1">
    <property type="nucleotide sequence ID" value="NZ_CACRUA010000077.1"/>
</dbReference>
<dbReference type="PANTHER" id="PTHR33392">
    <property type="entry name" value="POLYISOPRENYL-TEICHOIC ACID--PEPTIDOGLYCAN TEICHOIC ACID TRANSFERASE TAGU"/>
    <property type="match status" value="1"/>
</dbReference>
<organism evidence="5">
    <name type="scientific">Clostridium symbiosum</name>
    <name type="common">Bacteroides symbiosus</name>
    <dbReference type="NCBI Taxonomy" id="1512"/>
    <lineage>
        <taxon>Bacteria</taxon>
        <taxon>Bacillati</taxon>
        <taxon>Bacillota</taxon>
        <taxon>Clostridia</taxon>
        <taxon>Lachnospirales</taxon>
        <taxon>Lachnospiraceae</taxon>
        <taxon>Otoolea</taxon>
    </lineage>
</organism>
<feature type="domain" description="Cell envelope-related transcriptional attenuator" evidence="3">
    <location>
        <begin position="116"/>
        <end position="275"/>
    </location>
</feature>
<protein>
    <submittedName>
        <fullName evidence="4">LCP family protein</fullName>
    </submittedName>
    <submittedName>
        <fullName evidence="5">Transcriptional regulator LytR</fullName>
    </submittedName>
</protein>
<evidence type="ECO:0000313" key="4">
    <source>
        <dbReference type="EMBL" id="MDB2000202.1"/>
    </source>
</evidence>
<evidence type="ECO:0000259" key="3">
    <source>
        <dbReference type="Pfam" id="PF03816"/>
    </source>
</evidence>
<dbReference type="Pfam" id="PF03816">
    <property type="entry name" value="LytR_cpsA_psr"/>
    <property type="match status" value="1"/>
</dbReference>
<dbReference type="EMBL" id="JAQLGM010000016">
    <property type="protein sequence ID" value="MDB2000202.1"/>
    <property type="molecule type" value="Genomic_DNA"/>
</dbReference>
<keyword evidence="2" id="KW-0812">Transmembrane</keyword>
<dbReference type="Proteomes" id="UP001300871">
    <property type="component" value="Unassembled WGS sequence"/>
</dbReference>
<name>A0A6N3HSS0_CLOSY</name>
<feature type="transmembrane region" description="Helical" evidence="2">
    <location>
        <begin position="21"/>
        <end position="44"/>
    </location>
</feature>
<dbReference type="Gene3D" id="3.40.630.190">
    <property type="entry name" value="LCP protein"/>
    <property type="match status" value="1"/>
</dbReference>
<reference evidence="4" key="2">
    <citation type="submission" date="2023-01" db="EMBL/GenBank/DDBJ databases">
        <title>Human gut microbiome strain richness.</title>
        <authorList>
            <person name="Chen-Liaw A."/>
        </authorList>
    </citation>
    <scope>NUCLEOTIDE SEQUENCE</scope>
    <source>
        <strain evidence="4">B1_m1001713B170214d0_201011</strain>
    </source>
</reference>
<dbReference type="AlphaFoldDB" id="A0A6N3HSS0"/>